<dbReference type="PANTHER" id="PTHR47062:SF1">
    <property type="entry name" value="SMALL HEAT SHOCK PROTEIN IBPA"/>
    <property type="match status" value="1"/>
</dbReference>
<dbReference type="RefSeq" id="WP_055733497.1">
    <property type="nucleotide sequence ID" value="NZ_BMDY01000023.1"/>
</dbReference>
<organism evidence="5 6">
    <name type="scientific">Agarivorans gilvus</name>
    <dbReference type="NCBI Taxonomy" id="680279"/>
    <lineage>
        <taxon>Bacteria</taxon>
        <taxon>Pseudomonadati</taxon>
        <taxon>Pseudomonadota</taxon>
        <taxon>Gammaproteobacteria</taxon>
        <taxon>Alteromonadales</taxon>
        <taxon>Alteromonadaceae</taxon>
        <taxon>Agarivorans</taxon>
    </lineage>
</organism>
<comment type="caution">
    <text evidence="5">The sequence shown here is derived from an EMBL/GenBank/DDBJ whole genome shotgun (WGS) entry which is preliminary data.</text>
</comment>
<evidence type="ECO:0000256" key="1">
    <source>
        <dbReference type="ARBA" id="ARBA00023016"/>
    </source>
</evidence>
<evidence type="ECO:0000259" key="4">
    <source>
        <dbReference type="PROSITE" id="PS01031"/>
    </source>
</evidence>
<feature type="domain" description="SHSP" evidence="4">
    <location>
        <begin position="33"/>
        <end position="144"/>
    </location>
</feature>
<comment type="similarity">
    <text evidence="2 3">Belongs to the small heat shock protein (HSP20) family.</text>
</comment>
<sequence>MRNQYDFSPLYRTAIGFDRLANFIEAASNQSAQAQSNGYPPYNIEALDENNYRITLAVAGFSEDELTIVAQENALVVTGTKQKKNEQTKFLHQGIAERGFERKYQIADHVKVKAANLENGLLQIDLEREIPEALKPKQIPINGKLRVEALDAKSA</sequence>
<dbReference type="CDD" id="cd06470">
    <property type="entry name" value="ACD_IbpA-B_like"/>
    <property type="match status" value="1"/>
</dbReference>
<dbReference type="InterPro" id="IPR037913">
    <property type="entry name" value="ACD_IbpA/B"/>
</dbReference>
<dbReference type="PROSITE" id="PS01031">
    <property type="entry name" value="SHSP"/>
    <property type="match status" value="1"/>
</dbReference>
<evidence type="ECO:0000313" key="5">
    <source>
        <dbReference type="EMBL" id="GGB16664.1"/>
    </source>
</evidence>
<dbReference type="PANTHER" id="PTHR47062">
    <property type="match status" value="1"/>
</dbReference>
<dbReference type="Pfam" id="PF00011">
    <property type="entry name" value="HSP20"/>
    <property type="match status" value="1"/>
</dbReference>
<keyword evidence="1 5" id="KW-0346">Stress response</keyword>
<proteinExistence type="inferred from homology"/>
<accession>A0ABQ1I6R3</accession>
<dbReference type="EMBL" id="BMDY01000023">
    <property type="protein sequence ID" value="GGB16664.1"/>
    <property type="molecule type" value="Genomic_DNA"/>
</dbReference>
<evidence type="ECO:0000313" key="6">
    <source>
        <dbReference type="Proteomes" id="UP000651977"/>
    </source>
</evidence>
<gene>
    <name evidence="5" type="primary">ibpA</name>
    <name evidence="5" type="ORF">GCM10007414_32600</name>
</gene>
<evidence type="ECO:0000256" key="3">
    <source>
        <dbReference type="RuleBase" id="RU003616"/>
    </source>
</evidence>
<dbReference type="SUPFAM" id="SSF49764">
    <property type="entry name" value="HSP20-like chaperones"/>
    <property type="match status" value="1"/>
</dbReference>
<dbReference type="InterPro" id="IPR002068">
    <property type="entry name" value="A-crystallin/Hsp20_dom"/>
</dbReference>
<keyword evidence="6" id="KW-1185">Reference proteome</keyword>
<reference evidence="6" key="1">
    <citation type="journal article" date="2019" name="Int. J. Syst. Evol. Microbiol.">
        <title>The Global Catalogue of Microorganisms (GCM) 10K type strain sequencing project: providing services to taxonomists for standard genome sequencing and annotation.</title>
        <authorList>
            <consortium name="The Broad Institute Genomics Platform"/>
            <consortium name="The Broad Institute Genome Sequencing Center for Infectious Disease"/>
            <person name="Wu L."/>
            <person name="Ma J."/>
        </authorList>
    </citation>
    <scope>NUCLEOTIDE SEQUENCE [LARGE SCALE GENOMIC DNA]</scope>
    <source>
        <strain evidence="6">CGMCC 1.10131</strain>
    </source>
</reference>
<dbReference type="Proteomes" id="UP000651977">
    <property type="component" value="Unassembled WGS sequence"/>
</dbReference>
<evidence type="ECO:0000256" key="2">
    <source>
        <dbReference type="PROSITE-ProRule" id="PRU00285"/>
    </source>
</evidence>
<dbReference type="InterPro" id="IPR008978">
    <property type="entry name" value="HSP20-like_chaperone"/>
</dbReference>
<dbReference type="Gene3D" id="2.60.40.790">
    <property type="match status" value="1"/>
</dbReference>
<protein>
    <submittedName>
        <fullName evidence="5">Small heat shock protein IbpA</fullName>
    </submittedName>
</protein>
<name>A0ABQ1I6R3_9ALTE</name>